<dbReference type="SMART" id="SM00487">
    <property type="entry name" value="DEXDc"/>
    <property type="match status" value="1"/>
</dbReference>
<feature type="region of interest" description="Disordered" evidence="4">
    <location>
        <begin position="1208"/>
        <end position="1275"/>
    </location>
</feature>
<dbReference type="GO" id="GO:0006281">
    <property type="term" value="P:DNA repair"/>
    <property type="evidence" value="ECO:0007669"/>
    <property type="project" value="TreeGrafter"/>
</dbReference>
<dbReference type="PROSITE" id="PS51194">
    <property type="entry name" value="HELICASE_CTER"/>
    <property type="match status" value="1"/>
</dbReference>
<dbReference type="GO" id="GO:0005524">
    <property type="term" value="F:ATP binding"/>
    <property type="evidence" value="ECO:0007669"/>
    <property type="project" value="UniProtKB-KW"/>
</dbReference>
<dbReference type="InterPro" id="IPR050628">
    <property type="entry name" value="SNF2_RAD54_helicase_TF"/>
</dbReference>
<dbReference type="InterPro" id="IPR014001">
    <property type="entry name" value="Helicase_ATP-bd"/>
</dbReference>
<dbReference type="Pfam" id="PF00176">
    <property type="entry name" value="SNF2-rel_dom"/>
    <property type="match status" value="1"/>
</dbReference>
<evidence type="ECO:0000259" key="5">
    <source>
        <dbReference type="PROSITE" id="PS51194"/>
    </source>
</evidence>
<proteinExistence type="predicted"/>
<feature type="compositionally biased region" description="Basic and acidic residues" evidence="4">
    <location>
        <begin position="1239"/>
        <end position="1251"/>
    </location>
</feature>
<evidence type="ECO:0000313" key="6">
    <source>
        <dbReference type="EMBL" id="KAK3355762.1"/>
    </source>
</evidence>
<dbReference type="Gene3D" id="3.40.50.300">
    <property type="entry name" value="P-loop containing nucleotide triphosphate hydrolases"/>
    <property type="match status" value="1"/>
</dbReference>
<dbReference type="PANTHER" id="PTHR45626:SF51">
    <property type="entry name" value="SNF2-RELATED DOMAIN-CONTAINING PROTEIN"/>
    <property type="match status" value="1"/>
</dbReference>
<dbReference type="InterPro" id="IPR027417">
    <property type="entry name" value="P-loop_NTPase"/>
</dbReference>
<dbReference type="CDD" id="cd18793">
    <property type="entry name" value="SF2_C_SNF"/>
    <property type="match status" value="1"/>
</dbReference>
<gene>
    <name evidence="6" type="ORF">B0H65DRAFT_564664</name>
</gene>
<accession>A0AAE0MY37</accession>
<keyword evidence="3" id="KW-0067">ATP-binding</keyword>
<dbReference type="Gene3D" id="3.40.50.10810">
    <property type="entry name" value="Tandem AAA-ATPase domain"/>
    <property type="match status" value="1"/>
</dbReference>
<dbReference type="AlphaFoldDB" id="A0AAE0MY37"/>
<evidence type="ECO:0000256" key="4">
    <source>
        <dbReference type="SAM" id="MobiDB-lite"/>
    </source>
</evidence>
<keyword evidence="1" id="KW-0547">Nucleotide-binding</keyword>
<reference evidence="6" key="2">
    <citation type="submission" date="2023-06" db="EMBL/GenBank/DDBJ databases">
        <authorList>
            <consortium name="Lawrence Berkeley National Laboratory"/>
            <person name="Haridas S."/>
            <person name="Hensen N."/>
            <person name="Bonometti L."/>
            <person name="Westerberg I."/>
            <person name="Brannstrom I.O."/>
            <person name="Guillou S."/>
            <person name="Cros-Aarteil S."/>
            <person name="Calhoun S."/>
            <person name="Kuo A."/>
            <person name="Mondo S."/>
            <person name="Pangilinan J."/>
            <person name="Riley R."/>
            <person name="Labutti K."/>
            <person name="Andreopoulos B."/>
            <person name="Lipzen A."/>
            <person name="Chen C."/>
            <person name="Yanf M."/>
            <person name="Daum C."/>
            <person name="Ng V."/>
            <person name="Clum A."/>
            <person name="Steindorff A."/>
            <person name="Ohm R."/>
            <person name="Martin F."/>
            <person name="Silar P."/>
            <person name="Natvig D."/>
            <person name="Lalanne C."/>
            <person name="Gautier V."/>
            <person name="Ament-Velasquez S.L."/>
            <person name="Kruys A."/>
            <person name="Hutchinson M.I."/>
            <person name="Powell A.J."/>
            <person name="Barry K."/>
            <person name="Miller A.N."/>
            <person name="Grigoriev I.V."/>
            <person name="Debuchy R."/>
            <person name="Gladieux P."/>
            <person name="Thoren M.H."/>
            <person name="Johannesson H."/>
        </authorList>
    </citation>
    <scope>NUCLEOTIDE SEQUENCE</scope>
    <source>
        <strain evidence="6">CBS 560.94</strain>
    </source>
</reference>
<dbReference type="GO" id="GO:0008094">
    <property type="term" value="F:ATP-dependent activity, acting on DNA"/>
    <property type="evidence" value="ECO:0007669"/>
    <property type="project" value="TreeGrafter"/>
</dbReference>
<evidence type="ECO:0000313" key="7">
    <source>
        <dbReference type="Proteomes" id="UP001278500"/>
    </source>
</evidence>
<dbReference type="InterPro" id="IPR049730">
    <property type="entry name" value="SNF2/RAD54-like_C"/>
</dbReference>
<name>A0AAE0MY37_9PEZI</name>
<dbReference type="GO" id="GO:0005634">
    <property type="term" value="C:nucleus"/>
    <property type="evidence" value="ECO:0007669"/>
    <property type="project" value="TreeGrafter"/>
</dbReference>
<feature type="domain" description="Helicase C-terminal" evidence="5">
    <location>
        <begin position="978"/>
        <end position="1120"/>
    </location>
</feature>
<evidence type="ECO:0000256" key="1">
    <source>
        <dbReference type="ARBA" id="ARBA00022741"/>
    </source>
</evidence>
<keyword evidence="7" id="KW-1185">Reference proteome</keyword>
<dbReference type="RefSeq" id="XP_062687140.1">
    <property type="nucleotide sequence ID" value="XM_062830260.1"/>
</dbReference>
<dbReference type="EMBL" id="JAUEPP010000001">
    <property type="protein sequence ID" value="KAK3355762.1"/>
    <property type="molecule type" value="Genomic_DNA"/>
</dbReference>
<dbReference type="PANTHER" id="PTHR45626">
    <property type="entry name" value="TRANSCRIPTION TERMINATION FACTOR 2-RELATED"/>
    <property type="match status" value="1"/>
</dbReference>
<protein>
    <submittedName>
        <fullName evidence="6">P-loop containing nucleoside triphosphate hydrolase protein</fullName>
    </submittedName>
</protein>
<keyword evidence="2 6" id="KW-0378">Hydrolase</keyword>
<dbReference type="InterPro" id="IPR038718">
    <property type="entry name" value="SNF2-like_sf"/>
</dbReference>
<feature type="compositionally biased region" description="Polar residues" evidence="4">
    <location>
        <begin position="1208"/>
        <end position="1219"/>
    </location>
</feature>
<organism evidence="6 7">
    <name type="scientific">Neurospora tetraspora</name>
    <dbReference type="NCBI Taxonomy" id="94610"/>
    <lineage>
        <taxon>Eukaryota</taxon>
        <taxon>Fungi</taxon>
        <taxon>Dikarya</taxon>
        <taxon>Ascomycota</taxon>
        <taxon>Pezizomycotina</taxon>
        <taxon>Sordariomycetes</taxon>
        <taxon>Sordariomycetidae</taxon>
        <taxon>Sordariales</taxon>
        <taxon>Sordariaceae</taxon>
        <taxon>Neurospora</taxon>
    </lineage>
</organism>
<dbReference type="InterPro" id="IPR001650">
    <property type="entry name" value="Helicase_C-like"/>
</dbReference>
<evidence type="ECO:0000256" key="3">
    <source>
        <dbReference type="ARBA" id="ARBA00022840"/>
    </source>
</evidence>
<reference evidence="6" key="1">
    <citation type="journal article" date="2023" name="Mol. Phylogenet. Evol.">
        <title>Genome-scale phylogeny and comparative genomics of the fungal order Sordariales.</title>
        <authorList>
            <person name="Hensen N."/>
            <person name="Bonometti L."/>
            <person name="Westerberg I."/>
            <person name="Brannstrom I.O."/>
            <person name="Guillou S."/>
            <person name="Cros-Aarteil S."/>
            <person name="Calhoun S."/>
            <person name="Haridas S."/>
            <person name="Kuo A."/>
            <person name="Mondo S."/>
            <person name="Pangilinan J."/>
            <person name="Riley R."/>
            <person name="LaButti K."/>
            <person name="Andreopoulos B."/>
            <person name="Lipzen A."/>
            <person name="Chen C."/>
            <person name="Yan M."/>
            <person name="Daum C."/>
            <person name="Ng V."/>
            <person name="Clum A."/>
            <person name="Steindorff A."/>
            <person name="Ohm R.A."/>
            <person name="Martin F."/>
            <person name="Silar P."/>
            <person name="Natvig D.O."/>
            <person name="Lalanne C."/>
            <person name="Gautier V."/>
            <person name="Ament-Velasquez S.L."/>
            <person name="Kruys A."/>
            <person name="Hutchinson M.I."/>
            <person name="Powell A.J."/>
            <person name="Barry K."/>
            <person name="Miller A.N."/>
            <person name="Grigoriev I.V."/>
            <person name="Debuchy R."/>
            <person name="Gladieux P."/>
            <person name="Hiltunen Thoren M."/>
            <person name="Johannesson H."/>
        </authorList>
    </citation>
    <scope>NUCLEOTIDE SEQUENCE</scope>
    <source>
        <strain evidence="6">CBS 560.94</strain>
    </source>
</reference>
<sequence>MPVAFTSKSFKQDTHEAALHRLAVPSRTSNIQPTSDLQPEASLRLALTWSRHNHNLDLDTRQNLFSNNTSIRFVILAYLFASQESIMSSIHIDRFLAAGCIVIDEAESGISPALWSVPLLHTWHSIDVPASKGKPKYNPSIGPIHVAGSDPPLHPSIQDALLESSILSPFLSLLGSKWVHTTFRVTAELPARGIVRVYILPDDVENRLLPRFDKRLQQLRTRLFQLLDRSSCTWNGHVRSQEVENDGNDKEQSLTGKPQSLLQMFNTLPAPDPKPNQVQDPDRRASMYDLLDNKVSGLKTTLHPFQCRSAAFMAQRESQTEPIPDPRLPKRYVDHLGKTYYVDPIAETIVVDPAYYDSVCGGILAEEMGAGKTLICLALILATKHIPTSVPELYRGADPIVRPKVGSLMDMAAAVVTRSGAPWKDIFGFDSQENDGFQYNSVMNAIQRNPGWYRLPQPVSPRPTRRNTTETRGEMIYLSHTSLIIVPPNLVTHWEQEIEKHTSGLRVLLQTKTLCLPAAEDLREYDIVLFSRSVFDSIHSNQAKNKSSRSRQSNPLASVHFKRCIVDEGHVLGNSTSGGVNSTPKTNIQLVINGLHVDAKWVVTGTPSKGLYGLEHGVRGSLEQNHQVSTDLELKDLKAIGVMATVFLKAQPWANTLGDTQSLGVAGATRDKVLWADYIVKPWPSLDRQDDCLRATLGSLIVRHPKLEIVPFLPSVEERTVYLDGSYQDILSLNLFSMYIIFNSVQSERTDEDYFFHKSQRNHLANLVKNLRQASFFGGQFFCRSDILQAIDRAERFLDEGAVDITAEDDALLRTAIEFGRIAVSNTVKNSAHCFAQVPVFVENFPFGAGEHWSLDSRGGDPVCTMAPLLLRLQERLKPFIKSPKTLDMLSTVGDIAMWGEHDRQKALVPNSNWERYGRTETDSDVQKKNLRVIKSLMGETKPAQEQDSTAGSSASEAAAPLAKTRLISTASAKLSYLVDQIIQHQEAEQILVFYENDNVAYYLAEVLEVLGIQHLIYAKGITSERKNQYLATFTLKPKFRVMLMDISQAAYGLDMKTASRIYFINPVLNPQVGAQAIGRARRISQQKPVTVETLVLRGSIDEVIIRRREEMSPAEQRKCSRGSILDDRPIYNWILNAKILPLPESVDKDDGPAQMAKLAEPQNIFGRATREHPEQDLVMRGLGSEALRAVIARRNFGRDNEVTTSGQFTAVASGSNKRTYQDDDGVIHPATSMEEDGDVHMMDAQQRAEPDSAEDDSSPVTKRPRVRFADTDEN</sequence>
<dbReference type="GeneID" id="87867414"/>
<dbReference type="InterPro" id="IPR000330">
    <property type="entry name" value="SNF2_N"/>
</dbReference>
<dbReference type="Pfam" id="PF00271">
    <property type="entry name" value="Helicase_C"/>
    <property type="match status" value="1"/>
</dbReference>
<evidence type="ECO:0000256" key="2">
    <source>
        <dbReference type="ARBA" id="ARBA00022801"/>
    </source>
</evidence>
<comment type="caution">
    <text evidence="6">The sequence shown here is derived from an EMBL/GenBank/DDBJ whole genome shotgun (WGS) entry which is preliminary data.</text>
</comment>
<dbReference type="SUPFAM" id="SSF52540">
    <property type="entry name" value="P-loop containing nucleoside triphosphate hydrolases"/>
    <property type="match status" value="2"/>
</dbReference>
<dbReference type="GO" id="GO:0016787">
    <property type="term" value="F:hydrolase activity"/>
    <property type="evidence" value="ECO:0007669"/>
    <property type="project" value="UniProtKB-KW"/>
</dbReference>
<dbReference type="Proteomes" id="UP001278500">
    <property type="component" value="Unassembled WGS sequence"/>
</dbReference>